<evidence type="ECO:0000313" key="2">
    <source>
        <dbReference type="EMBL" id="PWW75225.1"/>
    </source>
</evidence>
<reference evidence="2 3" key="1">
    <citation type="submission" date="2018-03" db="EMBL/GenBank/DDBJ databases">
        <title>Genomes of Pezizomycetes fungi and the evolution of truffles.</title>
        <authorList>
            <person name="Murat C."/>
            <person name="Payen T."/>
            <person name="Noel B."/>
            <person name="Kuo A."/>
            <person name="Martin F.M."/>
        </authorList>
    </citation>
    <scope>NUCLEOTIDE SEQUENCE [LARGE SCALE GENOMIC DNA]</scope>
    <source>
        <strain evidence="2">091103-1</strain>
    </source>
</reference>
<protein>
    <submittedName>
        <fullName evidence="2">Uncharacterized protein</fullName>
    </submittedName>
</protein>
<name>A0A317SLG4_9PEZI</name>
<feature type="region of interest" description="Disordered" evidence="1">
    <location>
        <begin position="1"/>
        <end position="48"/>
    </location>
</feature>
<keyword evidence="3" id="KW-1185">Reference proteome</keyword>
<gene>
    <name evidence="2" type="ORF">C7212DRAFT_364448</name>
</gene>
<dbReference type="Proteomes" id="UP000246991">
    <property type="component" value="Unassembled WGS sequence"/>
</dbReference>
<evidence type="ECO:0000256" key="1">
    <source>
        <dbReference type="SAM" id="MobiDB-lite"/>
    </source>
</evidence>
<feature type="region of interest" description="Disordered" evidence="1">
    <location>
        <begin position="65"/>
        <end position="149"/>
    </location>
</feature>
<proteinExistence type="predicted"/>
<organism evidence="2 3">
    <name type="scientific">Tuber magnatum</name>
    <name type="common">white Piedmont truffle</name>
    <dbReference type="NCBI Taxonomy" id="42249"/>
    <lineage>
        <taxon>Eukaryota</taxon>
        <taxon>Fungi</taxon>
        <taxon>Dikarya</taxon>
        <taxon>Ascomycota</taxon>
        <taxon>Pezizomycotina</taxon>
        <taxon>Pezizomycetes</taxon>
        <taxon>Pezizales</taxon>
        <taxon>Tuberaceae</taxon>
        <taxon>Tuber</taxon>
    </lineage>
</organism>
<dbReference type="EMBL" id="PYWC01000049">
    <property type="protein sequence ID" value="PWW75225.1"/>
    <property type="molecule type" value="Genomic_DNA"/>
</dbReference>
<accession>A0A317SLG4</accession>
<comment type="caution">
    <text evidence="2">The sequence shown here is derived from an EMBL/GenBank/DDBJ whole genome shotgun (WGS) entry which is preliminary data.</text>
</comment>
<sequence>MNHFKYLSPPASPSRSQSYLYRHENAPLENTSTQPSPIEKQNHQKPNFLSMSGKKFLSLLTPTKYSKLEQKRPDTAIPATKPPTRSQRKGARTVSGKELGRTETGGRRLPWSLIASQGARHSQSGGITGHKFTFQSGRRKTSANANREKWLPVRVVVVEEMASN</sequence>
<dbReference type="AlphaFoldDB" id="A0A317SLG4"/>
<evidence type="ECO:0000313" key="3">
    <source>
        <dbReference type="Proteomes" id="UP000246991"/>
    </source>
</evidence>